<dbReference type="SUPFAM" id="SSF47384">
    <property type="entry name" value="Homodimeric domain of signal transducing histidine kinase"/>
    <property type="match status" value="1"/>
</dbReference>
<dbReference type="InterPro" id="IPR035965">
    <property type="entry name" value="PAS-like_dom_sf"/>
</dbReference>
<comment type="catalytic activity">
    <reaction evidence="1">
        <text>ATP + protein L-histidine = ADP + protein N-phospho-L-histidine.</text>
        <dbReference type="EC" id="2.7.13.3"/>
    </reaction>
</comment>
<dbReference type="SUPFAM" id="SSF55874">
    <property type="entry name" value="ATPase domain of HSP90 chaperone/DNA topoisomerase II/histidine kinase"/>
    <property type="match status" value="1"/>
</dbReference>
<dbReference type="PANTHER" id="PTHR43065:SF10">
    <property type="entry name" value="PEROXIDE STRESS-ACTIVATED HISTIDINE KINASE MAK3"/>
    <property type="match status" value="1"/>
</dbReference>
<evidence type="ECO:0000256" key="5">
    <source>
        <dbReference type="ARBA" id="ARBA00022741"/>
    </source>
</evidence>
<evidence type="ECO:0000256" key="2">
    <source>
        <dbReference type="ARBA" id="ARBA00012438"/>
    </source>
</evidence>
<evidence type="ECO:0000256" key="3">
    <source>
        <dbReference type="ARBA" id="ARBA00022553"/>
    </source>
</evidence>
<dbReference type="EMBL" id="AP017378">
    <property type="protein sequence ID" value="BBD09188.1"/>
    <property type="molecule type" value="Genomic_DNA"/>
</dbReference>
<dbReference type="AlphaFoldDB" id="A0A2Z6B164"/>
<gene>
    <name evidence="12" type="ORF">DFE_2462</name>
</gene>
<dbReference type="Pfam" id="PF02518">
    <property type="entry name" value="HATPase_c"/>
    <property type="match status" value="1"/>
</dbReference>
<dbReference type="Pfam" id="PF11845">
    <property type="entry name" value="Tll0287-like"/>
    <property type="match status" value="1"/>
</dbReference>
<dbReference type="Pfam" id="PF00512">
    <property type="entry name" value="HisKA"/>
    <property type="match status" value="1"/>
</dbReference>
<dbReference type="CDD" id="cd00082">
    <property type="entry name" value="HisKA"/>
    <property type="match status" value="1"/>
</dbReference>
<dbReference type="Gene3D" id="3.30.565.10">
    <property type="entry name" value="Histidine kinase-like ATPase, C-terminal domain"/>
    <property type="match status" value="1"/>
</dbReference>
<evidence type="ECO:0000256" key="7">
    <source>
        <dbReference type="ARBA" id="ARBA00022840"/>
    </source>
</evidence>
<dbReference type="Gene3D" id="3.30.450.20">
    <property type="entry name" value="PAS domain"/>
    <property type="match status" value="1"/>
</dbReference>
<keyword evidence="10" id="KW-0812">Transmembrane</keyword>
<dbReference type="SUPFAM" id="SSF55785">
    <property type="entry name" value="PYP-like sensor domain (PAS domain)"/>
    <property type="match status" value="1"/>
</dbReference>
<feature type="transmembrane region" description="Helical" evidence="10">
    <location>
        <begin position="217"/>
        <end position="238"/>
    </location>
</feature>
<keyword evidence="13" id="KW-1185">Reference proteome</keyword>
<organism evidence="12 13">
    <name type="scientific">Desulfovibrio ferrophilus</name>
    <dbReference type="NCBI Taxonomy" id="241368"/>
    <lineage>
        <taxon>Bacteria</taxon>
        <taxon>Pseudomonadati</taxon>
        <taxon>Thermodesulfobacteriota</taxon>
        <taxon>Desulfovibrionia</taxon>
        <taxon>Desulfovibrionales</taxon>
        <taxon>Desulfovibrionaceae</taxon>
        <taxon>Desulfovibrio</taxon>
    </lineage>
</organism>
<keyword evidence="6 12" id="KW-0418">Kinase</keyword>
<keyword evidence="9" id="KW-0175">Coiled coil</keyword>
<dbReference type="SMART" id="SM00387">
    <property type="entry name" value="HATPase_c"/>
    <property type="match status" value="1"/>
</dbReference>
<keyword evidence="10" id="KW-1133">Transmembrane helix</keyword>
<dbReference type="Proteomes" id="UP000269883">
    <property type="component" value="Chromosome"/>
</dbReference>
<sequence length="819" mass="90354">MKVAKPKTIQTKFLLGLAAIALGGGLIFSFGLYFHLRGLLESEVAHKAELILSQVEAVRRYVRETLRPVMYGLLPEDEFIIEAMSTSYISRKVMENVDSGEDPFTYRRVSIDARNPQFEATEREATLVRYFQDHPKALEISRFETIEGLQYYLIARPVRFGKSCMNCHGEPADAPAVLIERYGDRNGFGRIEGSVGGVTSVIMPVGSALSRIRGATLGYVLMAIFGTFICFAVVNILFNRVVIQSLRGVLDAFPRYFGKQAHQTLFSRLDAMGEEGDEIDEIQRSVEELASNLSTARSELEKYAKNLEGMVEERTKELSLEAMERRSDVLLFVGLLDGLNQSQTRRELIETALPKIGERYRAREAAFVCTLASQNSYSWPVKNIRPQLPEDWPSILAESRPVFTYDTALIPVQPNDTALEGYLILRWDEDTGEEPGQMRDVLIALGRQLGIAMENINALDNLLRQNDVLASIFEGIADPLLLMDGACNIIIANQAARALAQYENIPAKDVDILLARMLGIDPAKGKACPLRQVLEDGTPKSYETELLAGRSFALNIYPVPGSKDRGGRAVIYVRENSSEKRMLARLQQNEKLITVGKLAAGLAHEINNPLGIILCYAELLRSAASTDQSKADVEIIINHTKQAQRVLQDLLNFARPRKATKGPCDPLTVITTLCEVFSVQAEKRGASIKLDLPQSLPRVNIGPESLEQIISNLLLNAIDACGDDQASCSINVSASEIQETDEVVITIRDNGPGIAPHDLPRIFDPFFTTKEVGKGSGLGLAVVYGLMQQVGGRIDVDNADGAVFTLTLPAKNQGDNHLE</sequence>
<accession>A0A2Z6B164</accession>
<evidence type="ECO:0000256" key="4">
    <source>
        <dbReference type="ARBA" id="ARBA00022679"/>
    </source>
</evidence>
<dbReference type="KEGG" id="dfl:DFE_2462"/>
<dbReference type="PANTHER" id="PTHR43065">
    <property type="entry name" value="SENSOR HISTIDINE KINASE"/>
    <property type="match status" value="1"/>
</dbReference>
<keyword evidence="7" id="KW-0067">ATP-binding</keyword>
<evidence type="ECO:0000256" key="9">
    <source>
        <dbReference type="SAM" id="Coils"/>
    </source>
</evidence>
<evidence type="ECO:0000313" key="12">
    <source>
        <dbReference type="EMBL" id="BBD09188.1"/>
    </source>
</evidence>
<dbReference type="GO" id="GO:0000155">
    <property type="term" value="F:phosphorelay sensor kinase activity"/>
    <property type="evidence" value="ECO:0007669"/>
    <property type="project" value="InterPro"/>
</dbReference>
<feature type="transmembrane region" description="Helical" evidence="10">
    <location>
        <begin position="13"/>
        <end position="34"/>
    </location>
</feature>
<dbReference type="InterPro" id="IPR004358">
    <property type="entry name" value="Sig_transdc_His_kin-like_C"/>
</dbReference>
<dbReference type="InterPro" id="IPR036890">
    <property type="entry name" value="HATPase_C_sf"/>
</dbReference>
<feature type="domain" description="Histidine kinase" evidence="11">
    <location>
        <begin position="601"/>
        <end position="812"/>
    </location>
</feature>
<dbReference type="Gene3D" id="1.10.287.130">
    <property type="match status" value="1"/>
</dbReference>
<dbReference type="RefSeq" id="WP_126379947.1">
    <property type="nucleotide sequence ID" value="NZ_AP017378.1"/>
</dbReference>
<dbReference type="GO" id="GO:0005524">
    <property type="term" value="F:ATP binding"/>
    <property type="evidence" value="ECO:0007669"/>
    <property type="project" value="UniProtKB-KW"/>
</dbReference>
<protein>
    <recommendedName>
        <fullName evidence="2">histidine kinase</fullName>
        <ecNumber evidence="2">2.7.13.3</ecNumber>
    </recommendedName>
</protein>
<keyword evidence="10" id="KW-0472">Membrane</keyword>
<reference evidence="12 13" key="1">
    <citation type="journal article" date="2018" name="Sci. Adv.">
        <title>Multi-heme cytochromes provide a pathway for survival in energy-limited environments.</title>
        <authorList>
            <person name="Deng X."/>
            <person name="Dohmae N."/>
            <person name="Nealson K.H."/>
            <person name="Hashimoto K."/>
            <person name="Okamoto A."/>
        </authorList>
    </citation>
    <scope>NUCLEOTIDE SEQUENCE [LARGE SCALE GENOMIC DNA]</scope>
    <source>
        <strain evidence="12 13">IS5</strain>
    </source>
</reference>
<keyword evidence="3" id="KW-0597">Phosphoprotein</keyword>
<evidence type="ECO:0000256" key="6">
    <source>
        <dbReference type="ARBA" id="ARBA00022777"/>
    </source>
</evidence>
<proteinExistence type="predicted"/>
<evidence type="ECO:0000256" key="1">
    <source>
        <dbReference type="ARBA" id="ARBA00000085"/>
    </source>
</evidence>
<dbReference type="InterPro" id="IPR036097">
    <property type="entry name" value="HisK_dim/P_sf"/>
</dbReference>
<evidence type="ECO:0000256" key="10">
    <source>
        <dbReference type="SAM" id="Phobius"/>
    </source>
</evidence>
<evidence type="ECO:0000313" key="13">
    <source>
        <dbReference type="Proteomes" id="UP000269883"/>
    </source>
</evidence>
<dbReference type="PRINTS" id="PR00344">
    <property type="entry name" value="BCTRLSENSOR"/>
</dbReference>
<keyword evidence="8" id="KW-0902">Two-component regulatory system</keyword>
<dbReference type="EC" id="2.7.13.3" evidence="2"/>
<dbReference type="OrthoDB" id="9805967at2"/>
<evidence type="ECO:0000256" key="8">
    <source>
        <dbReference type="ARBA" id="ARBA00023012"/>
    </source>
</evidence>
<dbReference type="InterPro" id="IPR005467">
    <property type="entry name" value="His_kinase_dom"/>
</dbReference>
<evidence type="ECO:0000259" key="11">
    <source>
        <dbReference type="PROSITE" id="PS50109"/>
    </source>
</evidence>
<keyword evidence="4" id="KW-0808">Transferase</keyword>
<dbReference type="SMART" id="SM00388">
    <property type="entry name" value="HisKA"/>
    <property type="match status" value="1"/>
</dbReference>
<keyword evidence="5" id="KW-0547">Nucleotide-binding</keyword>
<dbReference type="InterPro" id="IPR003661">
    <property type="entry name" value="HisK_dim/P_dom"/>
</dbReference>
<dbReference type="InterPro" id="IPR003594">
    <property type="entry name" value="HATPase_dom"/>
</dbReference>
<name>A0A2Z6B164_9BACT</name>
<feature type="coiled-coil region" evidence="9">
    <location>
        <begin position="279"/>
        <end position="313"/>
    </location>
</feature>
<dbReference type="InterPro" id="IPR021796">
    <property type="entry name" value="Tll0287-like_dom"/>
</dbReference>
<dbReference type="PROSITE" id="PS50109">
    <property type="entry name" value="HIS_KIN"/>
    <property type="match status" value="1"/>
</dbReference>